<dbReference type="SUPFAM" id="SSF55166">
    <property type="entry name" value="Hedgehog/DD-peptidase"/>
    <property type="match status" value="1"/>
</dbReference>
<dbReference type="CDD" id="cd14814">
    <property type="entry name" value="Peptidase_M15"/>
    <property type="match status" value="1"/>
</dbReference>
<comment type="caution">
    <text evidence="2">The sequence shown here is derived from an EMBL/GenBank/DDBJ whole genome shotgun (WGS) entry which is preliminary data.</text>
</comment>
<dbReference type="GO" id="GO:0016787">
    <property type="term" value="F:hydrolase activity"/>
    <property type="evidence" value="ECO:0007669"/>
    <property type="project" value="UniProtKB-KW"/>
</dbReference>
<protein>
    <submittedName>
        <fullName evidence="2">M15 family metallopeptidase</fullName>
        <ecNumber evidence="2">3.4.-.-</ecNumber>
    </submittedName>
</protein>
<evidence type="ECO:0000313" key="3">
    <source>
        <dbReference type="Proteomes" id="UP001595840"/>
    </source>
</evidence>
<gene>
    <name evidence="2" type="ORF">ACFOX3_01655</name>
</gene>
<organism evidence="2 3">
    <name type="scientific">Simiduia curdlanivorans</name>
    <dbReference type="NCBI Taxonomy" id="1492769"/>
    <lineage>
        <taxon>Bacteria</taxon>
        <taxon>Pseudomonadati</taxon>
        <taxon>Pseudomonadota</taxon>
        <taxon>Gammaproteobacteria</taxon>
        <taxon>Cellvibrionales</taxon>
        <taxon>Cellvibrionaceae</taxon>
        <taxon>Simiduia</taxon>
    </lineage>
</organism>
<name>A0ABV8V0W5_9GAMM</name>
<dbReference type="PANTHER" id="PTHR34385">
    <property type="entry name" value="D-ALANYL-D-ALANINE CARBOXYPEPTIDASE"/>
    <property type="match status" value="1"/>
</dbReference>
<dbReference type="Proteomes" id="UP001595840">
    <property type="component" value="Unassembled WGS sequence"/>
</dbReference>
<dbReference type="Pfam" id="PF02557">
    <property type="entry name" value="VanY"/>
    <property type="match status" value="1"/>
</dbReference>
<dbReference type="PANTHER" id="PTHR34385:SF1">
    <property type="entry name" value="PEPTIDOGLYCAN L-ALANYL-D-GLUTAMATE ENDOPEPTIDASE CWLK"/>
    <property type="match status" value="1"/>
</dbReference>
<dbReference type="InterPro" id="IPR009045">
    <property type="entry name" value="Zn_M74/Hedgehog-like"/>
</dbReference>
<dbReference type="EC" id="3.4.-.-" evidence="2"/>
<dbReference type="InterPro" id="IPR003709">
    <property type="entry name" value="VanY-like_core_dom"/>
</dbReference>
<keyword evidence="2" id="KW-0378">Hydrolase</keyword>
<dbReference type="RefSeq" id="WP_290262009.1">
    <property type="nucleotide sequence ID" value="NZ_JAUFQG010000004.1"/>
</dbReference>
<reference evidence="3" key="1">
    <citation type="journal article" date="2019" name="Int. J. Syst. Evol. Microbiol.">
        <title>The Global Catalogue of Microorganisms (GCM) 10K type strain sequencing project: providing services to taxonomists for standard genome sequencing and annotation.</title>
        <authorList>
            <consortium name="The Broad Institute Genomics Platform"/>
            <consortium name="The Broad Institute Genome Sequencing Center for Infectious Disease"/>
            <person name="Wu L."/>
            <person name="Ma J."/>
        </authorList>
    </citation>
    <scope>NUCLEOTIDE SEQUENCE [LARGE SCALE GENOMIC DNA]</scope>
    <source>
        <strain evidence="3">CECT 8570</strain>
    </source>
</reference>
<evidence type="ECO:0000259" key="1">
    <source>
        <dbReference type="Pfam" id="PF02557"/>
    </source>
</evidence>
<dbReference type="EMBL" id="JBHSCX010000002">
    <property type="protein sequence ID" value="MFC4360985.1"/>
    <property type="molecule type" value="Genomic_DNA"/>
</dbReference>
<keyword evidence="3" id="KW-1185">Reference proteome</keyword>
<dbReference type="InterPro" id="IPR052179">
    <property type="entry name" value="DD-CPase-like"/>
</dbReference>
<feature type="domain" description="D-alanyl-D-alanine carboxypeptidase-like core" evidence="1">
    <location>
        <begin position="257"/>
        <end position="361"/>
    </location>
</feature>
<dbReference type="Gene3D" id="3.30.1380.10">
    <property type="match status" value="1"/>
</dbReference>
<proteinExistence type="predicted"/>
<sequence>MKRRELFTGLFVTSTFALSNAWLWKYAEDTFTPQTQLDPLVIGDISDTESVVRVPVEAGPSAQPSAAPMAEAARTEAAKLDTVRIDTARTDPARAEAASANAAPAVTQPKPSIEAAKVARVELVDDTSILNKVRNFEQEFADDIHLSGDERIIMHSVLARLERAEAFIGHGNYNICSFDYLLKVAERYPQVGAFGPVELDFMERIFFADATLYGFMGEKVVDNLTAQIADRDVAKIKYSGQYVFRGQSEQYYQKLKKDIGDGIILTSGIRSNVKQMHLFLAKTAVSNYNLSKASRSLAPPGHSFHGVGDFDVGKVGWGVANFSDKFAQTDEFKRMQDLGYVQIRYTEDNRLGVRFEPWHIKVV</sequence>
<evidence type="ECO:0000313" key="2">
    <source>
        <dbReference type="EMBL" id="MFC4360985.1"/>
    </source>
</evidence>
<accession>A0ABV8V0W5</accession>